<evidence type="ECO:0000313" key="2">
    <source>
        <dbReference type="Proteomes" id="UP000467637"/>
    </source>
</evidence>
<name>A0ABW9UBW5_9BACL</name>
<gene>
    <name evidence="1" type="ORF">GON05_11730</name>
</gene>
<dbReference type="RefSeq" id="WP_157319340.1">
    <property type="nucleotide sequence ID" value="NZ_WSEM01000009.1"/>
</dbReference>
<evidence type="ECO:0000313" key="1">
    <source>
        <dbReference type="EMBL" id="MVQ35325.1"/>
    </source>
</evidence>
<organism evidence="1 2">
    <name type="scientific">Paenibacillus anseongense</name>
    <dbReference type="NCBI Taxonomy" id="2682845"/>
    <lineage>
        <taxon>Bacteria</taxon>
        <taxon>Bacillati</taxon>
        <taxon>Bacillota</taxon>
        <taxon>Bacilli</taxon>
        <taxon>Bacillales</taxon>
        <taxon>Paenibacillaceae</taxon>
        <taxon>Paenibacillus</taxon>
    </lineage>
</organism>
<protein>
    <submittedName>
        <fullName evidence="1">Uncharacterized protein</fullName>
    </submittedName>
</protein>
<keyword evidence="2" id="KW-1185">Reference proteome</keyword>
<reference evidence="1 2" key="1">
    <citation type="submission" date="2019-12" db="EMBL/GenBank/DDBJ databases">
        <authorList>
            <person name="Huq M.A."/>
        </authorList>
    </citation>
    <scope>NUCLEOTIDE SEQUENCE [LARGE SCALE GENOMIC DNA]</scope>
    <source>
        <strain evidence="1 2">MAH-34</strain>
    </source>
</reference>
<proteinExistence type="predicted"/>
<comment type="caution">
    <text evidence="1">The sequence shown here is derived from an EMBL/GenBank/DDBJ whole genome shotgun (WGS) entry which is preliminary data.</text>
</comment>
<accession>A0ABW9UBW5</accession>
<sequence>METHRKNTGYKLKALTSYLWGIQAQNENDLEMILYHCMNRWDSIEPRVGAVEAWMEKRMQAATCNLLWYLVSVLLG</sequence>
<dbReference type="EMBL" id="WSEM01000009">
    <property type="protein sequence ID" value="MVQ35325.1"/>
    <property type="molecule type" value="Genomic_DNA"/>
</dbReference>
<dbReference type="Proteomes" id="UP000467637">
    <property type="component" value="Unassembled WGS sequence"/>
</dbReference>